<dbReference type="GO" id="GO:0016020">
    <property type="term" value="C:membrane"/>
    <property type="evidence" value="ECO:0007669"/>
    <property type="project" value="TreeGrafter"/>
</dbReference>
<comment type="caution">
    <text evidence="3">The sequence shown here is derived from an EMBL/GenBank/DDBJ whole genome shotgun (WGS) entry which is preliminary data.</text>
</comment>
<dbReference type="OrthoDB" id="7185741at2"/>
<organism evidence="3 4">
    <name type="scientific">Nocardioides zhouii</name>
    <dbReference type="NCBI Taxonomy" id="1168729"/>
    <lineage>
        <taxon>Bacteria</taxon>
        <taxon>Bacillati</taxon>
        <taxon>Actinomycetota</taxon>
        <taxon>Actinomycetes</taxon>
        <taxon>Propionibacteriales</taxon>
        <taxon>Nocardioidaceae</taxon>
        <taxon>Nocardioides</taxon>
    </lineage>
</organism>
<feature type="region of interest" description="Disordered" evidence="1">
    <location>
        <begin position="34"/>
        <end position="57"/>
    </location>
</feature>
<dbReference type="Proteomes" id="UP000291101">
    <property type="component" value="Unassembled WGS sequence"/>
</dbReference>
<accession>A0A4V1RQ11</accession>
<dbReference type="PANTHER" id="PTHR43798">
    <property type="entry name" value="MONOACYLGLYCEROL LIPASE"/>
    <property type="match status" value="1"/>
</dbReference>
<dbReference type="SUPFAM" id="SSF53474">
    <property type="entry name" value="alpha/beta-Hydrolases"/>
    <property type="match status" value="1"/>
</dbReference>
<dbReference type="Gene3D" id="3.40.50.1820">
    <property type="entry name" value="alpha/beta hydrolase"/>
    <property type="match status" value="1"/>
</dbReference>
<keyword evidence="4" id="KW-1185">Reference proteome</keyword>
<dbReference type="InterPro" id="IPR050266">
    <property type="entry name" value="AB_hydrolase_sf"/>
</dbReference>
<sequence>MPGSPLEEHTGQVRPLPALIATCVVLSGCAAGSSGEDPAVASPSSSTSERTAEPAVDPAAPVADLHVECDGEAGPTVVLVAGLGTSGDAFSDLQDELAGTARTCFYDRAGIGDSAPLDDAAPDPSPGSAAADLRATLEAEDIEPPYVLLGWSYGGLVAQAYAADFPDDLAGLVLEDPSVREQFTDATLDNPDIDWSEGGRDVDRDALVRQLAGLDLGDLPVTVLSQDLDEPWIEAWWVTHDRLARATTDGVHAIGLGSGHAMHEDAPRLVARAVVATWTAAEAGTPLPGCREVFRGVRVRCRV</sequence>
<evidence type="ECO:0000256" key="1">
    <source>
        <dbReference type="SAM" id="MobiDB-lite"/>
    </source>
</evidence>
<dbReference type="Pfam" id="PF00561">
    <property type="entry name" value="Abhydrolase_1"/>
    <property type="match status" value="1"/>
</dbReference>
<dbReference type="InterPro" id="IPR000073">
    <property type="entry name" value="AB_hydrolase_1"/>
</dbReference>
<reference evidence="3 4" key="1">
    <citation type="submission" date="2019-01" db="EMBL/GenBank/DDBJ databases">
        <title>Novel species of Nocardioides.</title>
        <authorList>
            <person name="Liu Q."/>
            <person name="X Y.-H."/>
        </authorList>
    </citation>
    <scope>NUCLEOTIDE SEQUENCE [LARGE SCALE GENOMIC DNA]</scope>
    <source>
        <strain evidence="3 4">HLT2-9</strain>
    </source>
</reference>
<dbReference type="EMBL" id="SDWV01000008">
    <property type="protein sequence ID" value="RYC11237.1"/>
    <property type="molecule type" value="Genomic_DNA"/>
</dbReference>
<dbReference type="GO" id="GO:0016787">
    <property type="term" value="F:hydrolase activity"/>
    <property type="evidence" value="ECO:0007669"/>
    <property type="project" value="UniProtKB-KW"/>
</dbReference>
<dbReference type="AlphaFoldDB" id="A0A4V1RQ11"/>
<evidence type="ECO:0000259" key="2">
    <source>
        <dbReference type="Pfam" id="PF00561"/>
    </source>
</evidence>
<proteinExistence type="predicted"/>
<feature type="domain" description="AB hydrolase-1" evidence="2">
    <location>
        <begin position="75"/>
        <end position="195"/>
    </location>
</feature>
<evidence type="ECO:0000313" key="4">
    <source>
        <dbReference type="Proteomes" id="UP000291101"/>
    </source>
</evidence>
<protein>
    <submittedName>
        <fullName evidence="3">Alpha/beta fold hydrolase</fullName>
    </submittedName>
</protein>
<name>A0A4V1RQ11_9ACTN</name>
<dbReference type="InterPro" id="IPR029058">
    <property type="entry name" value="AB_hydrolase_fold"/>
</dbReference>
<dbReference type="PANTHER" id="PTHR43798:SF33">
    <property type="entry name" value="HYDROLASE, PUTATIVE (AFU_ORTHOLOGUE AFUA_2G14860)-RELATED"/>
    <property type="match status" value="1"/>
</dbReference>
<gene>
    <name evidence="3" type="ORF">EUA94_09680</name>
</gene>
<keyword evidence="3" id="KW-0378">Hydrolase</keyword>
<evidence type="ECO:0000313" key="3">
    <source>
        <dbReference type="EMBL" id="RYC11237.1"/>
    </source>
</evidence>